<accession>A0A2M8L628</accession>
<comment type="caution">
    <text evidence="1">The sequence shown here is derived from an EMBL/GenBank/DDBJ whole genome shotgun (WGS) entry which is preliminary data.</text>
</comment>
<dbReference type="EMBL" id="PFEL01000039">
    <property type="protein sequence ID" value="PJE69238.1"/>
    <property type="molecule type" value="Genomic_DNA"/>
</dbReference>
<gene>
    <name evidence="1" type="ORF">COU96_00780</name>
</gene>
<dbReference type="AlphaFoldDB" id="A0A2M8L628"/>
<dbReference type="Proteomes" id="UP000229500">
    <property type="component" value="Unassembled WGS sequence"/>
</dbReference>
<sequence length="82" mass="9257">MTVEQVGEPTRIEERARRLEDFIDLGFSPKTAGELSRHLKRATLENKITGFQEAGFPNPVRLIEKHPQVAGLNINRVIGSFQ</sequence>
<protein>
    <submittedName>
        <fullName evidence="1">Uncharacterized protein</fullName>
    </submittedName>
</protein>
<name>A0A2M8L628_9BACT</name>
<organism evidence="1 2">
    <name type="scientific">Candidatus Shapirobacteria bacterium CG10_big_fil_rev_8_21_14_0_10_38_14</name>
    <dbReference type="NCBI Taxonomy" id="1974483"/>
    <lineage>
        <taxon>Bacteria</taxon>
        <taxon>Candidatus Shapironibacteriota</taxon>
    </lineage>
</organism>
<evidence type="ECO:0000313" key="2">
    <source>
        <dbReference type="Proteomes" id="UP000229500"/>
    </source>
</evidence>
<reference evidence="2" key="1">
    <citation type="submission" date="2017-09" db="EMBL/GenBank/DDBJ databases">
        <title>Depth-based differentiation of microbial function through sediment-hosted aquifers and enrichment of novel symbionts in the deep terrestrial subsurface.</title>
        <authorList>
            <person name="Probst A.J."/>
            <person name="Ladd B."/>
            <person name="Jarett J.K."/>
            <person name="Geller-Mcgrath D.E."/>
            <person name="Sieber C.M.K."/>
            <person name="Emerson J.B."/>
            <person name="Anantharaman K."/>
            <person name="Thomas B.C."/>
            <person name="Malmstrom R."/>
            <person name="Stieglmeier M."/>
            <person name="Klingl A."/>
            <person name="Woyke T."/>
            <person name="Ryan C.M."/>
            <person name="Banfield J.F."/>
        </authorList>
    </citation>
    <scope>NUCLEOTIDE SEQUENCE [LARGE SCALE GENOMIC DNA]</scope>
</reference>
<feature type="non-terminal residue" evidence="1">
    <location>
        <position position="82"/>
    </location>
</feature>
<proteinExistence type="predicted"/>
<evidence type="ECO:0000313" key="1">
    <source>
        <dbReference type="EMBL" id="PJE69238.1"/>
    </source>
</evidence>